<keyword evidence="4 6" id="KW-0472">Membrane</keyword>
<comment type="subcellular location">
    <subcellularLocation>
        <location evidence="1">Membrane</location>
        <topology evidence="1">Multi-pass membrane protein</topology>
    </subcellularLocation>
</comment>
<dbReference type="EMBL" id="JADBED010000001">
    <property type="protein sequence ID" value="MBE1523915.1"/>
    <property type="molecule type" value="Genomic_DNA"/>
</dbReference>
<dbReference type="SUPFAM" id="SSF81995">
    <property type="entry name" value="beta-sandwich domain of Sec23/24"/>
    <property type="match status" value="1"/>
</dbReference>
<feature type="transmembrane region" description="Helical" evidence="6">
    <location>
        <begin position="85"/>
        <end position="104"/>
    </location>
</feature>
<feature type="domain" description="TM2" evidence="7">
    <location>
        <begin position="52"/>
        <end position="100"/>
    </location>
</feature>
<keyword evidence="2 6" id="KW-0812">Transmembrane</keyword>
<evidence type="ECO:0000256" key="5">
    <source>
        <dbReference type="SAM" id="MobiDB-lite"/>
    </source>
</evidence>
<dbReference type="InterPro" id="IPR050932">
    <property type="entry name" value="TM2D1-3-like"/>
</dbReference>
<name>A0ABR9JDA8_9MICC</name>
<protein>
    <submittedName>
        <fullName evidence="8">TM2 domain-containing membrane protein YozV</fullName>
    </submittedName>
</protein>
<dbReference type="PANTHER" id="PTHR21016:SF25">
    <property type="entry name" value="TM2 DOMAIN-CONTAINING PROTEIN DDB_G0277895-RELATED"/>
    <property type="match status" value="1"/>
</dbReference>
<proteinExistence type="predicted"/>
<keyword evidence="9" id="KW-1185">Reference proteome</keyword>
<reference evidence="8 9" key="1">
    <citation type="submission" date="2020-10" db="EMBL/GenBank/DDBJ databases">
        <title>Sequencing the genomes of 1000 actinobacteria strains.</title>
        <authorList>
            <person name="Klenk H.-P."/>
        </authorList>
    </citation>
    <scope>NUCLEOTIDE SEQUENCE [LARGE SCALE GENOMIC DNA]</scope>
    <source>
        <strain evidence="8 9">DSM 15666</strain>
    </source>
</reference>
<gene>
    <name evidence="8" type="ORF">H4W27_001033</name>
</gene>
<organism evidence="8 9">
    <name type="scientific">Nesterenkonia lutea</name>
    <dbReference type="NCBI Taxonomy" id="272919"/>
    <lineage>
        <taxon>Bacteria</taxon>
        <taxon>Bacillati</taxon>
        <taxon>Actinomycetota</taxon>
        <taxon>Actinomycetes</taxon>
        <taxon>Micrococcales</taxon>
        <taxon>Micrococcaceae</taxon>
        <taxon>Nesterenkonia</taxon>
    </lineage>
</organism>
<evidence type="ECO:0000313" key="9">
    <source>
        <dbReference type="Proteomes" id="UP000643525"/>
    </source>
</evidence>
<evidence type="ECO:0000256" key="2">
    <source>
        <dbReference type="ARBA" id="ARBA00022692"/>
    </source>
</evidence>
<comment type="caution">
    <text evidence="8">The sequence shown here is derived from an EMBL/GenBank/DDBJ whole genome shotgun (WGS) entry which is preliminary data.</text>
</comment>
<feature type="transmembrane region" description="Helical" evidence="6">
    <location>
        <begin position="55"/>
        <end position="73"/>
    </location>
</feature>
<accession>A0ABR9JDA8</accession>
<dbReference type="RefSeq" id="WP_192594999.1">
    <property type="nucleotide sequence ID" value="NZ_BAAALJ010000014.1"/>
</dbReference>
<dbReference type="Pfam" id="PF05154">
    <property type="entry name" value="TM2"/>
    <property type="match status" value="1"/>
</dbReference>
<evidence type="ECO:0000259" key="7">
    <source>
        <dbReference type="Pfam" id="PF05154"/>
    </source>
</evidence>
<keyword evidence="3 6" id="KW-1133">Transmembrane helix</keyword>
<evidence type="ECO:0000256" key="3">
    <source>
        <dbReference type="ARBA" id="ARBA00022989"/>
    </source>
</evidence>
<evidence type="ECO:0000313" key="8">
    <source>
        <dbReference type="EMBL" id="MBE1523915.1"/>
    </source>
</evidence>
<feature type="compositionally biased region" description="Low complexity" evidence="5">
    <location>
        <begin position="17"/>
        <end position="32"/>
    </location>
</feature>
<evidence type="ECO:0000256" key="1">
    <source>
        <dbReference type="ARBA" id="ARBA00004141"/>
    </source>
</evidence>
<dbReference type="Proteomes" id="UP000643525">
    <property type="component" value="Unassembled WGS sequence"/>
</dbReference>
<sequence>MSTPSHGPTGPEYPRAQYGGEQYPQHPQYPQPQYGAPQYQPYPYSMAPMPVKSHAAAILLSFFFGILGVDRFYLGHVGMGFAKLLVGWMTFGIWPLIDFILIIMKGTQGLKRIQWT</sequence>
<feature type="region of interest" description="Disordered" evidence="5">
    <location>
        <begin position="1"/>
        <end position="32"/>
    </location>
</feature>
<dbReference type="InterPro" id="IPR007829">
    <property type="entry name" value="TM2"/>
</dbReference>
<evidence type="ECO:0000256" key="6">
    <source>
        <dbReference type="SAM" id="Phobius"/>
    </source>
</evidence>
<evidence type="ECO:0000256" key="4">
    <source>
        <dbReference type="ARBA" id="ARBA00023136"/>
    </source>
</evidence>
<dbReference type="PANTHER" id="PTHR21016">
    <property type="entry name" value="BETA-AMYLOID BINDING PROTEIN-RELATED"/>
    <property type="match status" value="1"/>
</dbReference>